<reference evidence="2 3" key="1">
    <citation type="submission" date="2019-06" db="EMBL/GenBank/DDBJ databases">
        <title>Draft genome of Streptomyces sedi sp. JCM16909.</title>
        <authorList>
            <person name="Klykleung N."/>
            <person name="Tanasupawat S."/>
            <person name="Kudo T."/>
            <person name="Yuki M."/>
            <person name="Ohkuma M."/>
        </authorList>
    </citation>
    <scope>NUCLEOTIDE SEQUENCE [LARGE SCALE GENOMIC DNA]</scope>
    <source>
        <strain evidence="2 3">JCM 16909</strain>
    </source>
</reference>
<dbReference type="InterPro" id="IPR036388">
    <property type="entry name" value="WH-like_DNA-bd_sf"/>
</dbReference>
<dbReference type="SUPFAM" id="SSF46785">
    <property type="entry name" value="Winged helix' DNA-binding domain"/>
    <property type="match status" value="1"/>
</dbReference>
<dbReference type="PANTHER" id="PTHR18964:SF149">
    <property type="entry name" value="BIFUNCTIONAL UDP-N-ACETYLGLUCOSAMINE 2-EPIMERASE_N-ACETYLMANNOSAMINE KINASE"/>
    <property type="match status" value="1"/>
</dbReference>
<dbReference type="InterPro" id="IPR000600">
    <property type="entry name" value="ROK"/>
</dbReference>
<accession>A0A5C4UVZ8</accession>
<name>A0A5C4UVZ8_9ACTN</name>
<dbReference type="Proteomes" id="UP000311713">
    <property type="component" value="Unassembled WGS sequence"/>
</dbReference>
<organism evidence="2 3">
    <name type="scientific">Streptomyces sedi</name>
    <dbReference type="NCBI Taxonomy" id="555059"/>
    <lineage>
        <taxon>Bacteria</taxon>
        <taxon>Bacillati</taxon>
        <taxon>Actinomycetota</taxon>
        <taxon>Actinomycetes</taxon>
        <taxon>Kitasatosporales</taxon>
        <taxon>Streptomycetaceae</taxon>
        <taxon>Streptomyces</taxon>
    </lineage>
</organism>
<dbReference type="InterPro" id="IPR036390">
    <property type="entry name" value="WH_DNA-bd_sf"/>
</dbReference>
<dbReference type="Gene3D" id="3.30.420.40">
    <property type="match status" value="2"/>
</dbReference>
<evidence type="ECO:0000313" key="3">
    <source>
        <dbReference type="Proteomes" id="UP000311713"/>
    </source>
</evidence>
<protein>
    <submittedName>
        <fullName evidence="2">ROK family protein</fullName>
    </submittedName>
</protein>
<dbReference type="SUPFAM" id="SSF53067">
    <property type="entry name" value="Actin-like ATPase domain"/>
    <property type="match status" value="1"/>
</dbReference>
<dbReference type="OrthoDB" id="3523179at2"/>
<dbReference type="EMBL" id="VDGT01000017">
    <property type="protein sequence ID" value="TNM27453.1"/>
    <property type="molecule type" value="Genomic_DNA"/>
</dbReference>
<dbReference type="InterPro" id="IPR043129">
    <property type="entry name" value="ATPase_NBD"/>
</dbReference>
<comment type="caution">
    <text evidence="2">The sequence shown here is derived from an EMBL/GenBank/DDBJ whole genome shotgun (WGS) entry which is preliminary data.</text>
</comment>
<gene>
    <name evidence="2" type="ORF">FH715_20600</name>
</gene>
<dbReference type="Gene3D" id="1.10.10.10">
    <property type="entry name" value="Winged helix-like DNA-binding domain superfamily/Winged helix DNA-binding domain"/>
    <property type="match status" value="1"/>
</dbReference>
<dbReference type="RefSeq" id="WP_139647521.1">
    <property type="nucleotide sequence ID" value="NZ_BAAAZS010000053.1"/>
</dbReference>
<evidence type="ECO:0000313" key="2">
    <source>
        <dbReference type="EMBL" id="TNM27453.1"/>
    </source>
</evidence>
<dbReference type="Pfam" id="PF00480">
    <property type="entry name" value="ROK"/>
    <property type="match status" value="1"/>
</dbReference>
<keyword evidence="3" id="KW-1185">Reference proteome</keyword>
<evidence type="ECO:0000256" key="1">
    <source>
        <dbReference type="ARBA" id="ARBA00006479"/>
    </source>
</evidence>
<comment type="similarity">
    <text evidence="1">Belongs to the ROK (NagC/XylR) family.</text>
</comment>
<dbReference type="PANTHER" id="PTHR18964">
    <property type="entry name" value="ROK (REPRESSOR, ORF, KINASE) FAMILY"/>
    <property type="match status" value="1"/>
</dbReference>
<dbReference type="AlphaFoldDB" id="A0A5C4UVZ8"/>
<sequence length="402" mass="40386">MSNVRTATPQTARAINDRIALELLTEHGPLTAARLRELTGLSRPSVAELLGRLGRGGLVDVVGEAGAERRGPNARVYGLVAGRAHVAALDVRVEGVSLALADLAGATVASRSVPLTTAPDPAGHPGQHPMVTAVLTTLRAAGAEAGVAELHTVALGAPGLADPATGALRVSDALPAWHRQLVAALRDTVGAPVLLENEVNLAGIAEHRLGSVRDRDTFVLLWLGVGVGAAVVLDGALRRGASGGAGELGFLPVPGTGRLPSAVECEGGLHGLVSGAAVRALAERHGLRDDGAEGLAAERLVAGATARTDEAAGAFLDELAGRVALGAASAAAVLDPGCVVLGGEVGRAGGRALAERVERRLRELSPLDTEVRAATVGGNPVLGGALVTALGAARAELFATDR</sequence>
<proteinExistence type="inferred from homology"/>